<gene>
    <name evidence="2" type="ORF">GON01_11795</name>
</gene>
<accession>A0A6I4J1W2</accession>
<dbReference type="EMBL" id="WQMS01000014">
    <property type="protein sequence ID" value="MVO78610.1"/>
    <property type="molecule type" value="Genomic_DNA"/>
</dbReference>
<dbReference type="AlphaFoldDB" id="A0A6I4J1W2"/>
<dbReference type="InterPro" id="IPR051416">
    <property type="entry name" value="phD-YefM_TA_antitoxins"/>
</dbReference>
<dbReference type="NCBIfam" id="TIGR01552">
    <property type="entry name" value="phd_fam"/>
    <property type="match status" value="1"/>
</dbReference>
<dbReference type="PANTHER" id="PTHR35377">
    <property type="entry name" value="ANTITOXIN VAPB49-RELATED-RELATED"/>
    <property type="match status" value="1"/>
</dbReference>
<comment type="similarity">
    <text evidence="1">Belongs to the phD/YefM antitoxin family.</text>
</comment>
<evidence type="ECO:0000256" key="1">
    <source>
        <dbReference type="ARBA" id="ARBA00009981"/>
    </source>
</evidence>
<evidence type="ECO:0000313" key="2">
    <source>
        <dbReference type="EMBL" id="MVO78610.1"/>
    </source>
</evidence>
<dbReference type="Proteomes" id="UP000441389">
    <property type="component" value="Unassembled WGS sequence"/>
</dbReference>
<comment type="caution">
    <text evidence="2">The sequence shown here is derived from an EMBL/GenBank/DDBJ whole genome shotgun (WGS) entry which is preliminary data.</text>
</comment>
<evidence type="ECO:0000313" key="3">
    <source>
        <dbReference type="Proteomes" id="UP000441389"/>
    </source>
</evidence>
<keyword evidence="3" id="KW-1185">Reference proteome</keyword>
<dbReference type="SUPFAM" id="SSF143120">
    <property type="entry name" value="YefM-like"/>
    <property type="match status" value="1"/>
</dbReference>
<organism evidence="2 3">
    <name type="scientific">Sphingomonas horti</name>
    <dbReference type="NCBI Taxonomy" id="2682842"/>
    <lineage>
        <taxon>Bacteria</taxon>
        <taxon>Pseudomonadati</taxon>
        <taxon>Pseudomonadota</taxon>
        <taxon>Alphaproteobacteria</taxon>
        <taxon>Sphingomonadales</taxon>
        <taxon>Sphingomonadaceae</taxon>
        <taxon>Sphingomonas</taxon>
    </lineage>
</organism>
<name>A0A6I4J1W2_9SPHN</name>
<protein>
    <submittedName>
        <fullName evidence="2">Type II toxin-antitoxin system prevent-host-death family antitoxin</fullName>
    </submittedName>
</protein>
<sequence>MPRRPEDPRLQGRVRPLPGPAFGLAGSIGEARDQLALTCPGGVYTLCVHKRCAMAQVEQVGVRDLRAKLSHYLRVVAEGGRVVVMQRGKPIAQLGAPTLDDGVRRTPGTMKGEIWMAEDFDEWPEDILASFEEPLR</sequence>
<dbReference type="InterPro" id="IPR036165">
    <property type="entry name" value="YefM-like_sf"/>
</dbReference>
<reference evidence="2 3" key="1">
    <citation type="submission" date="2019-12" db="EMBL/GenBank/DDBJ databases">
        <authorList>
            <person name="Huq M.A."/>
        </authorList>
    </citation>
    <scope>NUCLEOTIDE SEQUENCE [LARGE SCALE GENOMIC DNA]</scope>
    <source>
        <strain evidence="2 3">MAH-20</strain>
    </source>
</reference>
<proteinExistence type="inferred from homology"/>